<evidence type="ECO:0000313" key="7">
    <source>
        <dbReference type="Proteomes" id="UP000178377"/>
    </source>
</evidence>
<dbReference type="SUPFAM" id="SSF53623">
    <property type="entry name" value="MurD-like peptide ligases, catalytic domain"/>
    <property type="match status" value="1"/>
</dbReference>
<feature type="domain" description="Mur ligase central" evidence="5">
    <location>
        <begin position="28"/>
        <end position="68"/>
    </location>
</feature>
<dbReference type="Gene3D" id="3.90.190.20">
    <property type="entry name" value="Mur ligase, C-terminal domain"/>
    <property type="match status" value="1"/>
</dbReference>
<evidence type="ECO:0000259" key="4">
    <source>
        <dbReference type="Pfam" id="PF02875"/>
    </source>
</evidence>
<dbReference type="PANTHER" id="PTHR43024">
    <property type="entry name" value="UDP-N-ACETYLMURAMOYL-TRIPEPTIDE--D-ALANYL-D-ALANINE LIGASE"/>
    <property type="match status" value="1"/>
</dbReference>
<dbReference type="GO" id="GO:0016881">
    <property type="term" value="F:acid-amino acid ligase activity"/>
    <property type="evidence" value="ECO:0007669"/>
    <property type="project" value="InterPro"/>
</dbReference>
<dbReference type="InterPro" id="IPR051046">
    <property type="entry name" value="MurCDEF_CellWall_CoF430Synth"/>
</dbReference>
<feature type="domain" description="Mur ligase C-terminal" evidence="4">
    <location>
        <begin position="272"/>
        <end position="397"/>
    </location>
</feature>
<organism evidence="6 7">
    <name type="scientific">Candidatus Doudnabacteria bacterium RIFCSPHIGHO2_01_FULL_50_11</name>
    <dbReference type="NCBI Taxonomy" id="1817828"/>
    <lineage>
        <taxon>Bacteria</taxon>
        <taxon>Candidatus Doudnaibacteriota</taxon>
    </lineage>
</organism>
<name>A0A1F5PLJ9_9BACT</name>
<sequence>MFRDLLHVTLKFMARAVLRKYHPKIIAITGSVGKTSTKEAVFTVLASRFRVMRSEGNYNNEIGLPLAVIGIETGGRSLLRWLAVIVRFTRLMVGEGYPEMLVLEMGADKPGDIKYLTSIAPPDAAIVTRVGATHLEKFGDVETVQQEKSDLIASLPRTGVAILNFDDPRVASMRTLHPGKTVTVGLGEGADIRAENVRIEQSPLMRGLSWAGSLTLHFDIVEGASHQAVAMPGRIGSPLVYALLFAYAAGRNFDVSPKDCVSAIQKVVTGPGRLRPIDGIRGSLLIDDTYNSSPEAVVESLKTLLQIKARRRIAVLGNMLELGGASEREHRRIGKMVHSLNIDFLVAIGGEARYCAEEALAAGMARSRVSIFADNGSASEFLRKKIEFGDVILIKASQGTRLEKIVEAIMANPEQAQKLLVRQSKYWKKK</sequence>
<dbReference type="InterPro" id="IPR036565">
    <property type="entry name" value="Mur-like_cat_sf"/>
</dbReference>
<dbReference type="EMBL" id="MFEO01000009">
    <property type="protein sequence ID" value="OGE90813.1"/>
    <property type="molecule type" value="Genomic_DNA"/>
</dbReference>
<dbReference type="STRING" id="1817828.A2722_02635"/>
<dbReference type="Pfam" id="PF08245">
    <property type="entry name" value="Mur_ligase_M"/>
    <property type="match status" value="2"/>
</dbReference>
<evidence type="ECO:0000313" key="6">
    <source>
        <dbReference type="EMBL" id="OGE90813.1"/>
    </source>
</evidence>
<dbReference type="Proteomes" id="UP000178377">
    <property type="component" value="Unassembled WGS sequence"/>
</dbReference>
<dbReference type="InterPro" id="IPR013221">
    <property type="entry name" value="Mur_ligase_cen"/>
</dbReference>
<evidence type="ECO:0000256" key="2">
    <source>
        <dbReference type="ARBA" id="ARBA00022741"/>
    </source>
</evidence>
<reference evidence="6 7" key="1">
    <citation type="journal article" date="2016" name="Nat. Commun.">
        <title>Thousands of microbial genomes shed light on interconnected biogeochemical processes in an aquifer system.</title>
        <authorList>
            <person name="Anantharaman K."/>
            <person name="Brown C.T."/>
            <person name="Hug L.A."/>
            <person name="Sharon I."/>
            <person name="Castelle C.J."/>
            <person name="Probst A.J."/>
            <person name="Thomas B.C."/>
            <person name="Singh A."/>
            <person name="Wilkins M.J."/>
            <person name="Karaoz U."/>
            <person name="Brodie E.L."/>
            <person name="Williams K.H."/>
            <person name="Hubbard S.S."/>
            <person name="Banfield J.F."/>
        </authorList>
    </citation>
    <scope>NUCLEOTIDE SEQUENCE [LARGE SCALE GENOMIC DNA]</scope>
</reference>
<feature type="domain" description="Mur ligase central" evidence="5">
    <location>
        <begin position="98"/>
        <end position="201"/>
    </location>
</feature>
<gene>
    <name evidence="6" type="ORF">A2722_02635</name>
</gene>
<dbReference type="Pfam" id="PF02875">
    <property type="entry name" value="Mur_ligase_C"/>
    <property type="match status" value="1"/>
</dbReference>
<comment type="caution">
    <text evidence="6">The sequence shown here is derived from an EMBL/GenBank/DDBJ whole genome shotgun (WGS) entry which is preliminary data.</text>
</comment>
<evidence type="ECO:0000256" key="1">
    <source>
        <dbReference type="ARBA" id="ARBA00022598"/>
    </source>
</evidence>
<dbReference type="PANTHER" id="PTHR43024:SF1">
    <property type="entry name" value="UDP-N-ACETYLMURAMOYL-TRIPEPTIDE--D-ALANYL-D-ALANINE LIGASE"/>
    <property type="match status" value="1"/>
</dbReference>
<keyword evidence="1" id="KW-0436">Ligase</keyword>
<keyword evidence="3" id="KW-0067">ATP-binding</keyword>
<evidence type="ECO:0000259" key="5">
    <source>
        <dbReference type="Pfam" id="PF08245"/>
    </source>
</evidence>
<proteinExistence type="predicted"/>
<dbReference type="InterPro" id="IPR036615">
    <property type="entry name" value="Mur_ligase_C_dom_sf"/>
</dbReference>
<evidence type="ECO:0000256" key="3">
    <source>
        <dbReference type="ARBA" id="ARBA00022840"/>
    </source>
</evidence>
<dbReference type="Gene3D" id="3.40.1190.10">
    <property type="entry name" value="Mur-like, catalytic domain"/>
    <property type="match status" value="1"/>
</dbReference>
<accession>A0A1F5PLJ9</accession>
<dbReference type="AlphaFoldDB" id="A0A1F5PLJ9"/>
<evidence type="ECO:0008006" key="8">
    <source>
        <dbReference type="Google" id="ProtNLM"/>
    </source>
</evidence>
<dbReference type="InterPro" id="IPR004101">
    <property type="entry name" value="Mur_ligase_C"/>
</dbReference>
<protein>
    <recommendedName>
        <fullName evidence="8">UDP-N-acetylmuramoyl-tripeptide--D-alanyl-D-alanine ligase</fullName>
    </recommendedName>
</protein>
<dbReference type="GO" id="GO:0005524">
    <property type="term" value="F:ATP binding"/>
    <property type="evidence" value="ECO:0007669"/>
    <property type="project" value="UniProtKB-KW"/>
</dbReference>
<keyword evidence="2" id="KW-0547">Nucleotide-binding</keyword>
<dbReference type="SUPFAM" id="SSF53244">
    <property type="entry name" value="MurD-like peptide ligases, peptide-binding domain"/>
    <property type="match status" value="1"/>
</dbReference>